<comment type="caution">
    <text evidence="1">The sequence shown here is derived from an EMBL/GenBank/DDBJ whole genome shotgun (WGS) entry which is preliminary data.</text>
</comment>
<reference evidence="1 2" key="1">
    <citation type="submission" date="2020-04" db="EMBL/GenBank/DDBJ databases">
        <title>MicrobeNet Type strains.</title>
        <authorList>
            <person name="Nicholson A.C."/>
        </authorList>
    </citation>
    <scope>NUCLEOTIDE SEQUENCE [LARGE SCALE GENOMIC DNA]</scope>
    <source>
        <strain evidence="1 2">DSM 44956</strain>
    </source>
</reference>
<dbReference type="Proteomes" id="UP000540698">
    <property type="component" value="Unassembled WGS sequence"/>
</dbReference>
<evidence type="ECO:0000313" key="2">
    <source>
        <dbReference type="Proteomes" id="UP000540698"/>
    </source>
</evidence>
<dbReference type="GO" id="GO:0005524">
    <property type="term" value="F:ATP binding"/>
    <property type="evidence" value="ECO:0007669"/>
    <property type="project" value="UniProtKB-KW"/>
</dbReference>
<sequence>MGEWTSRSFTDTTTIGVRVPARLEQLTMLRALAETVALIADFALDEVTDIRLALDEVATSLILDAAAGSTIDCEFTYDTDKMFVHVSSVAVTESVMGHAGLGWHIVRTLTDSIAAAQGSHDNVLGGYPTVIDFSWVRGARNGG</sequence>
<gene>
    <name evidence="1" type="ORF">HGB38_21565</name>
</gene>
<protein>
    <submittedName>
        <fullName evidence="1">ATP-binding protein</fullName>
    </submittedName>
</protein>
<keyword evidence="1" id="KW-0067">ATP-binding</keyword>
<keyword evidence="2" id="KW-1185">Reference proteome</keyword>
<keyword evidence="1" id="KW-0547">Nucleotide-binding</keyword>
<dbReference type="AlphaFoldDB" id="A0A7X6L6J2"/>
<organism evidence="1 2">
    <name type="scientific">Nocardia gamkensis</name>
    <dbReference type="NCBI Taxonomy" id="352869"/>
    <lineage>
        <taxon>Bacteria</taxon>
        <taxon>Bacillati</taxon>
        <taxon>Actinomycetota</taxon>
        <taxon>Actinomycetes</taxon>
        <taxon>Mycobacteriales</taxon>
        <taxon>Nocardiaceae</taxon>
        <taxon>Nocardia</taxon>
    </lineage>
</organism>
<dbReference type="Gene3D" id="3.30.565.10">
    <property type="entry name" value="Histidine kinase-like ATPase, C-terminal domain"/>
    <property type="match status" value="1"/>
</dbReference>
<dbReference type="InterPro" id="IPR036890">
    <property type="entry name" value="HATPase_C_sf"/>
</dbReference>
<name>A0A7X6L6J2_9NOCA</name>
<accession>A0A7X6L6J2</accession>
<proteinExistence type="predicted"/>
<evidence type="ECO:0000313" key="1">
    <source>
        <dbReference type="EMBL" id="NKY28783.1"/>
    </source>
</evidence>
<dbReference type="EMBL" id="JAAXOS010000010">
    <property type="protein sequence ID" value="NKY28783.1"/>
    <property type="molecule type" value="Genomic_DNA"/>
</dbReference>